<organism evidence="1 2">
    <name type="scientific">Arenibacter algicola</name>
    <dbReference type="NCBI Taxonomy" id="616991"/>
    <lineage>
        <taxon>Bacteria</taxon>
        <taxon>Pseudomonadati</taxon>
        <taxon>Bacteroidota</taxon>
        <taxon>Flavobacteriia</taxon>
        <taxon>Flavobacteriales</taxon>
        <taxon>Flavobacteriaceae</taxon>
        <taxon>Arenibacter</taxon>
    </lineage>
</organism>
<sequence>MSLDNIEFSLKKLFNNHRIIFWYDTKEELSEEFENLDEKDFKKINVKGNEFEVKHILVKQEPDAKFLLYFSGERPAHEDNWLLDLELAHHVFHTDQEAMYLQELGLDYYLKELVTEHIEFFRAKERRVKLKELLGVGDEHEAIRSKMLAVVFNSDYVSLSSFIQAHGTAFIYNNEKFDKDLNRYNLANYYWGKIKTRFNYEVEIPSIYDFLLEVFNSNFDLGGKAKIPKESKLLLSLWQDSIQYKESFGKLSEKISVDIDLENKLNNISLDAIIDDNLFKLSDFKIIHELTDLILGEEISLDKSLQYIKQRENKNWYNQFENFYQCLEFGAKTISLIRKYRSRTFKSFNEGTQAYALELYEVDKMYRKFIWNYRQTNQNRILSDLCNKIEKVYSNDWLLAINNNWQSVIDDIKEWPTKQSWSQQQFFEQHVKPFMVKKQRLFVIISDALRYECGVELNNRLLAENRFQSYIEPIISSLPSYTQLGMASLLPNKDISFKGKSIGISVDGISSSGVQGRGKILETNSGVRATAVKAEDFMKMNAAKDGRDFVKQYDLIYIFHNRIDKTGDDKTTEEKVFNAVEDEIQFLMDMIKRIGNSLNGNNMMITSDHGFIYQYNELDESDFSASNHKGEIWKDNRRFVIGRGLSNDGATKAFKASELNISSDADVLIPKSINRLRVKGAGSRFVHGGASLQEIVIPLLKITKQRQDTTTAVDIDIIKSTDRITTNIHAVSFIQSDLVGEQVLPRTIRAGIYAEDDELLSDHFKFHFDIAEGSERQREVKHKFLLISKATGKYKNQRVKLILEEPVEGTTKWKTYKDYYYTLNISFTNDFDM</sequence>
<keyword evidence="2" id="KW-1185">Reference proteome</keyword>
<accession>A0ABY3A8G9</accession>
<comment type="caution">
    <text evidence="1">The sequence shown here is derived from an EMBL/GenBank/DDBJ whole genome shotgun (WGS) entry which is preliminary data.</text>
</comment>
<dbReference type="Proteomes" id="UP000315363">
    <property type="component" value="Unassembled WGS sequence"/>
</dbReference>
<gene>
    <name evidence="1" type="ORF">GQ41_1171</name>
</gene>
<dbReference type="RefSeq" id="WP_227020816.1">
    <property type="nucleotide sequence ID" value="NZ_VHIF01000001.1"/>
</dbReference>
<evidence type="ECO:0000313" key="1">
    <source>
        <dbReference type="EMBL" id="TQO36593.1"/>
    </source>
</evidence>
<dbReference type="InterPro" id="IPR014060">
    <property type="entry name" value="PglZ"/>
</dbReference>
<dbReference type="Pfam" id="PF08665">
    <property type="entry name" value="PglZ"/>
    <property type="match status" value="1"/>
</dbReference>
<protein>
    <submittedName>
        <fullName evidence="1">Uncharacterized protein (TIGR02687 family)</fullName>
    </submittedName>
</protein>
<reference evidence="1 2" key="1">
    <citation type="submission" date="2019-06" db="EMBL/GenBank/DDBJ databases">
        <title>A large-scale integrated study on North Sea by COGITO (Coastal Microbe Genomic &amp; Taxonomic Observatory).</title>
        <authorList>
            <person name="Teeling H."/>
        </authorList>
    </citation>
    <scope>NUCLEOTIDE SEQUENCE [LARGE SCALE GENOMIC DNA]</scope>
    <source>
        <strain evidence="1 2">MAR_2009_79</strain>
    </source>
</reference>
<proteinExistence type="predicted"/>
<name>A0ABY3A8G9_9FLAO</name>
<dbReference type="EMBL" id="VHIF01000001">
    <property type="protein sequence ID" value="TQO36593.1"/>
    <property type="molecule type" value="Genomic_DNA"/>
</dbReference>
<dbReference type="NCBIfam" id="TIGR02687">
    <property type="entry name" value="BREX-1 system phosphatase PglZ type A"/>
    <property type="match status" value="1"/>
</dbReference>
<evidence type="ECO:0000313" key="2">
    <source>
        <dbReference type="Proteomes" id="UP000315363"/>
    </source>
</evidence>